<keyword evidence="2" id="KW-0812">Transmembrane</keyword>
<dbReference type="EMBL" id="MU004300">
    <property type="protein sequence ID" value="KAF2660271.1"/>
    <property type="molecule type" value="Genomic_DNA"/>
</dbReference>
<keyword evidence="2" id="KW-1133">Transmembrane helix</keyword>
<evidence type="ECO:0000256" key="1">
    <source>
        <dbReference type="SAM" id="MobiDB-lite"/>
    </source>
</evidence>
<gene>
    <name evidence="3" type="ORF">K491DRAFT_589368</name>
</gene>
<organism evidence="3 4">
    <name type="scientific">Lophiostoma macrostomum CBS 122681</name>
    <dbReference type="NCBI Taxonomy" id="1314788"/>
    <lineage>
        <taxon>Eukaryota</taxon>
        <taxon>Fungi</taxon>
        <taxon>Dikarya</taxon>
        <taxon>Ascomycota</taxon>
        <taxon>Pezizomycotina</taxon>
        <taxon>Dothideomycetes</taxon>
        <taxon>Pleosporomycetidae</taxon>
        <taxon>Pleosporales</taxon>
        <taxon>Lophiostomataceae</taxon>
        <taxon>Lophiostoma</taxon>
    </lineage>
</organism>
<feature type="transmembrane region" description="Helical" evidence="2">
    <location>
        <begin position="101"/>
        <end position="121"/>
    </location>
</feature>
<keyword evidence="4" id="KW-1185">Reference proteome</keyword>
<evidence type="ECO:0000256" key="2">
    <source>
        <dbReference type="SAM" id="Phobius"/>
    </source>
</evidence>
<proteinExistence type="predicted"/>
<dbReference type="OrthoDB" id="4506934at2759"/>
<evidence type="ECO:0000313" key="3">
    <source>
        <dbReference type="EMBL" id="KAF2660271.1"/>
    </source>
</evidence>
<keyword evidence="2" id="KW-0472">Membrane</keyword>
<protein>
    <recommendedName>
        <fullName evidence="5">LITAF domain-containing protein</fullName>
    </recommendedName>
</protein>
<feature type="region of interest" description="Disordered" evidence="1">
    <location>
        <begin position="1"/>
        <end position="58"/>
    </location>
</feature>
<name>A0A6A6TLR7_9PLEO</name>
<evidence type="ECO:0000313" key="4">
    <source>
        <dbReference type="Proteomes" id="UP000799324"/>
    </source>
</evidence>
<sequence length="140" mass="14965">MGLPTPQDAAPAYDDVFHDHPVNQARPSGSASAYATVPQDDVELQAHHHHEHTSPSPAPVETIAQTIAGVFRPKPHTHCEACDVQIEAREARANERHCCSMVGATFMVAFVCIMLLGIVIVRSTSAGGSRGHPGDGKLRI</sequence>
<evidence type="ECO:0008006" key="5">
    <source>
        <dbReference type="Google" id="ProtNLM"/>
    </source>
</evidence>
<accession>A0A6A6TLR7</accession>
<reference evidence="3" key="1">
    <citation type="journal article" date="2020" name="Stud. Mycol.">
        <title>101 Dothideomycetes genomes: a test case for predicting lifestyles and emergence of pathogens.</title>
        <authorList>
            <person name="Haridas S."/>
            <person name="Albert R."/>
            <person name="Binder M."/>
            <person name="Bloem J."/>
            <person name="Labutti K."/>
            <person name="Salamov A."/>
            <person name="Andreopoulos B."/>
            <person name="Baker S."/>
            <person name="Barry K."/>
            <person name="Bills G."/>
            <person name="Bluhm B."/>
            <person name="Cannon C."/>
            <person name="Castanera R."/>
            <person name="Culley D."/>
            <person name="Daum C."/>
            <person name="Ezra D."/>
            <person name="Gonzalez J."/>
            <person name="Henrissat B."/>
            <person name="Kuo A."/>
            <person name="Liang C."/>
            <person name="Lipzen A."/>
            <person name="Lutzoni F."/>
            <person name="Magnuson J."/>
            <person name="Mondo S."/>
            <person name="Nolan M."/>
            <person name="Ohm R."/>
            <person name="Pangilinan J."/>
            <person name="Park H.-J."/>
            <person name="Ramirez L."/>
            <person name="Alfaro M."/>
            <person name="Sun H."/>
            <person name="Tritt A."/>
            <person name="Yoshinaga Y."/>
            <person name="Zwiers L.-H."/>
            <person name="Turgeon B."/>
            <person name="Goodwin S."/>
            <person name="Spatafora J."/>
            <person name="Crous P."/>
            <person name="Grigoriev I."/>
        </authorList>
    </citation>
    <scope>NUCLEOTIDE SEQUENCE</scope>
    <source>
        <strain evidence="3">CBS 122681</strain>
    </source>
</reference>
<dbReference type="Proteomes" id="UP000799324">
    <property type="component" value="Unassembled WGS sequence"/>
</dbReference>
<dbReference type="AlphaFoldDB" id="A0A6A6TLR7"/>